<organism evidence="2 3">
    <name type="scientific">Prorocentrum cordatum</name>
    <dbReference type="NCBI Taxonomy" id="2364126"/>
    <lineage>
        <taxon>Eukaryota</taxon>
        <taxon>Sar</taxon>
        <taxon>Alveolata</taxon>
        <taxon>Dinophyceae</taxon>
        <taxon>Prorocentrales</taxon>
        <taxon>Prorocentraceae</taxon>
        <taxon>Prorocentrum</taxon>
    </lineage>
</organism>
<accession>A0ABN9RS81</accession>
<feature type="region of interest" description="Disordered" evidence="1">
    <location>
        <begin position="198"/>
        <end position="239"/>
    </location>
</feature>
<protein>
    <submittedName>
        <fullName evidence="2">Uncharacterized protein</fullName>
    </submittedName>
</protein>
<sequence>MGLDALNLEADLLAQAALQALDKDGDGCVFGGGSFVEAPAAGEGRAVSSAADARSAALAGCAGDGPCDRCNECLAPGACLVDQHAEVEAFVKGLASGWRPAEQRARQQAQDVRDELKELLVGSLANIRGTLQFSEQVRGGSRSCSSVQELRGLMSVWRSHDTAATQHVAKLMDTVKAWGGLLRSGRDGALASDGFATAARTEAGRQSESEPASDSAGEAEAVAEAGPLQRRRSQREQDVEDLTEAFCAETSGLERSHSARDPRSGCWSASARAATARARAVDPKLTACGPARGAWFAAARGGSLPVGPAQALSSG</sequence>
<proteinExistence type="predicted"/>
<name>A0ABN9RS81_9DINO</name>
<feature type="compositionally biased region" description="Low complexity" evidence="1">
    <location>
        <begin position="216"/>
        <end position="226"/>
    </location>
</feature>
<evidence type="ECO:0000313" key="2">
    <source>
        <dbReference type="EMBL" id="CAK0822122.1"/>
    </source>
</evidence>
<dbReference type="Proteomes" id="UP001189429">
    <property type="component" value="Unassembled WGS sequence"/>
</dbReference>
<comment type="caution">
    <text evidence="2">The sequence shown here is derived from an EMBL/GenBank/DDBJ whole genome shotgun (WGS) entry which is preliminary data.</text>
</comment>
<feature type="non-terminal residue" evidence="2">
    <location>
        <position position="315"/>
    </location>
</feature>
<keyword evidence="3" id="KW-1185">Reference proteome</keyword>
<dbReference type="EMBL" id="CAUYUJ010007836">
    <property type="protein sequence ID" value="CAK0822122.1"/>
    <property type="molecule type" value="Genomic_DNA"/>
</dbReference>
<gene>
    <name evidence="2" type="ORF">PCOR1329_LOCUS23219</name>
</gene>
<evidence type="ECO:0000256" key="1">
    <source>
        <dbReference type="SAM" id="MobiDB-lite"/>
    </source>
</evidence>
<evidence type="ECO:0000313" key="3">
    <source>
        <dbReference type="Proteomes" id="UP001189429"/>
    </source>
</evidence>
<reference evidence="2" key="1">
    <citation type="submission" date="2023-10" db="EMBL/GenBank/DDBJ databases">
        <authorList>
            <person name="Chen Y."/>
            <person name="Shah S."/>
            <person name="Dougan E. K."/>
            <person name="Thang M."/>
            <person name="Chan C."/>
        </authorList>
    </citation>
    <scope>NUCLEOTIDE SEQUENCE [LARGE SCALE GENOMIC DNA]</scope>
</reference>